<organism evidence="3 4">
    <name type="scientific">Phocoenobacter skyensis</name>
    <dbReference type="NCBI Taxonomy" id="97481"/>
    <lineage>
        <taxon>Bacteria</taxon>
        <taxon>Pseudomonadati</taxon>
        <taxon>Pseudomonadota</taxon>
        <taxon>Gammaproteobacteria</taxon>
        <taxon>Pasteurellales</taxon>
        <taxon>Pasteurellaceae</taxon>
        <taxon>Phocoenobacter</taxon>
    </lineage>
</organism>
<dbReference type="EMBL" id="JASAVS010000027">
    <property type="protein sequence ID" value="MDP8086261.1"/>
    <property type="molecule type" value="Genomic_DNA"/>
</dbReference>
<reference evidence="3" key="2">
    <citation type="submission" date="2016-10" db="EMBL/GenBank/DDBJ databases">
        <authorList>
            <person name="de Groot N.N."/>
        </authorList>
    </citation>
    <scope>NUCLEOTIDE SEQUENCE [LARGE SCALE GENOMIC DNA]</scope>
    <source>
        <strain evidence="3">DSM 24204</strain>
    </source>
</reference>
<evidence type="ECO:0000313" key="5">
    <source>
        <dbReference type="Proteomes" id="UP001224812"/>
    </source>
</evidence>
<reference evidence="1 5" key="3">
    <citation type="journal article" date="2023" name="Front. Microbiol.">
        <title>Phylogeography and host specificity of Pasteurellaceae pathogenic to sea-farmed fish in the north-east Atlantic.</title>
        <authorList>
            <person name="Gulla S."/>
            <person name="Colquhoun D.J."/>
            <person name="Olsen A.B."/>
            <person name="Spilsberg B."/>
            <person name="Lagesen K."/>
            <person name="Aakesson C.P."/>
            <person name="Strom S."/>
            <person name="Manji F."/>
            <person name="Birkbeck T.H."/>
            <person name="Nilsen H.K."/>
        </authorList>
    </citation>
    <scope>NUCLEOTIDE SEQUENCE [LARGE SCALE GENOMIC DNA]</scope>
    <source>
        <strain evidence="1 5">VIO11850</strain>
    </source>
</reference>
<dbReference type="OrthoDB" id="9802385at2"/>
<dbReference type="Gene3D" id="1.10.3210.10">
    <property type="entry name" value="Hypothetical protein af1432"/>
    <property type="match status" value="1"/>
</dbReference>
<dbReference type="GeneID" id="83545581"/>
<proteinExistence type="predicted"/>
<reference evidence="2" key="4">
    <citation type="journal article" date="2023" name="Front. Microbiol.">
        <title>Phylogeography and host specificity of Pasteurellaceae pathogenic to sea-farmed fish in the north-east Atlantic.</title>
        <authorList>
            <person name="Gulla S."/>
            <person name="Colquhoun D.J."/>
            <person name="Olsen A.B."/>
            <person name="Spilsberg B."/>
            <person name="Lagesen K."/>
            <person name="Aakesson C.P."/>
            <person name="Strom S."/>
            <person name="Manji F."/>
            <person name="Birkbeck T.H."/>
            <person name="Nilsen H.K."/>
        </authorList>
    </citation>
    <scope>NUCLEOTIDE SEQUENCE</scope>
    <source>
        <strain evidence="2">98B1</strain>
    </source>
</reference>
<dbReference type="EMBL" id="JASAYT010000002">
    <property type="protein sequence ID" value="MDP8174072.1"/>
    <property type="molecule type" value="Genomic_DNA"/>
</dbReference>
<evidence type="ECO:0000313" key="4">
    <source>
        <dbReference type="Proteomes" id="UP000198883"/>
    </source>
</evidence>
<keyword evidence="5" id="KW-1185">Reference proteome</keyword>
<accession>A0A1H7UD59</accession>
<dbReference type="SUPFAM" id="SSF109604">
    <property type="entry name" value="HD-domain/PDEase-like"/>
    <property type="match status" value="1"/>
</dbReference>
<evidence type="ECO:0000313" key="3">
    <source>
        <dbReference type="EMBL" id="SEL94726.1"/>
    </source>
</evidence>
<protein>
    <submittedName>
        <fullName evidence="1">Guanosine-3',5'-bis(Diphosphate) 3'-pyrophosphohydrolase</fullName>
    </submittedName>
</protein>
<evidence type="ECO:0000313" key="1">
    <source>
        <dbReference type="EMBL" id="MDP8086261.1"/>
    </source>
</evidence>
<dbReference type="GO" id="GO:0008893">
    <property type="term" value="F:guanosine-3',5'-bis(diphosphate) 3'-diphosphatase activity"/>
    <property type="evidence" value="ECO:0007669"/>
    <property type="project" value="TreeGrafter"/>
</dbReference>
<dbReference type="STRING" id="97481.SAMN05444853_10215"/>
<dbReference type="EMBL" id="FOBN01000002">
    <property type="protein sequence ID" value="SEL94726.1"/>
    <property type="molecule type" value="Genomic_DNA"/>
</dbReference>
<dbReference type="AlphaFoldDB" id="A0A1H7UD59"/>
<dbReference type="Proteomes" id="UP001224812">
    <property type="component" value="Unassembled WGS sequence"/>
</dbReference>
<dbReference type="Proteomes" id="UP000198883">
    <property type="component" value="Unassembled WGS sequence"/>
</dbReference>
<dbReference type="RefSeq" id="WP_090919720.1">
    <property type="nucleotide sequence ID" value="NZ_CP016180.1"/>
</dbReference>
<dbReference type="PANTHER" id="PTHR46246">
    <property type="entry name" value="GUANOSINE-3',5'-BIS(DIPHOSPHATE) 3'-PYROPHOSPHOHYDROLASE MESH1"/>
    <property type="match status" value="1"/>
</dbReference>
<reference evidence="4" key="1">
    <citation type="submission" date="2016-10" db="EMBL/GenBank/DDBJ databases">
        <authorList>
            <person name="Varghese N."/>
            <person name="Submissions S."/>
        </authorList>
    </citation>
    <scope>NUCLEOTIDE SEQUENCE [LARGE SCALE GENOMIC DNA]</scope>
    <source>
        <strain evidence="4">DSM 24204</strain>
    </source>
</reference>
<dbReference type="InterPro" id="IPR052194">
    <property type="entry name" value="MESH1"/>
</dbReference>
<gene>
    <name evidence="1" type="ORF">QJT92_10060</name>
    <name evidence="2" type="ORF">QJU97_01160</name>
    <name evidence="3" type="ORF">SAMN05444853_10215</name>
</gene>
<evidence type="ECO:0000313" key="2">
    <source>
        <dbReference type="EMBL" id="MDP8174072.1"/>
    </source>
</evidence>
<sequence length="143" mass="16616">MKLLRAFLIALNAHKGQFDKAGKPYITHPIRVMFGVKGYKEKIVALLHDVVEDSDYTLRYLENYFDKDIIKAVDLVTKKESQDYSEYLSQLKENKISKAVKLSDLRDNMNLKRIKNITQKDLDRLEKYKKATAYLEGRADALS</sequence>
<name>A0A1H7UD59_9PAST</name>
<dbReference type="PANTHER" id="PTHR46246:SF1">
    <property type="entry name" value="GUANOSINE-3',5'-BIS(DIPHOSPHATE) 3'-PYROPHOSPHOHYDROLASE MESH1"/>
    <property type="match status" value="1"/>
</dbReference>
<dbReference type="Proteomes" id="UP001231736">
    <property type="component" value="Unassembled WGS sequence"/>
</dbReference>